<evidence type="ECO:0000259" key="3">
    <source>
        <dbReference type="PROSITE" id="PS50020"/>
    </source>
</evidence>
<evidence type="ECO:0000256" key="2">
    <source>
        <dbReference type="SAM" id="MobiDB-lite"/>
    </source>
</evidence>
<keyword evidence="1" id="KW-0677">Repeat</keyword>
<keyword evidence="6" id="KW-1185">Reference proteome</keyword>
<dbReference type="RefSeq" id="XP_023466042.1">
    <property type="nucleotide sequence ID" value="XM_023613198.1"/>
</dbReference>
<feature type="domain" description="WW" evidence="3">
    <location>
        <begin position="76"/>
        <end position="103"/>
    </location>
</feature>
<dbReference type="Gene3D" id="1.10.10.440">
    <property type="entry name" value="FF domain"/>
    <property type="match status" value="3"/>
</dbReference>
<name>A0A2G4SUA3_RHIZD</name>
<dbReference type="SMART" id="SM00456">
    <property type="entry name" value="WW"/>
    <property type="match status" value="2"/>
</dbReference>
<feature type="compositionally biased region" description="Basic and acidic residues" evidence="2">
    <location>
        <begin position="197"/>
        <end position="209"/>
    </location>
</feature>
<dbReference type="PROSITE" id="PS51676">
    <property type="entry name" value="FF"/>
    <property type="match status" value="2"/>
</dbReference>
<dbReference type="STRING" id="1340429.A0A2G4SUA3"/>
<sequence length="393" mass="48043">MNQSAYYNPNFYTPVLPAGWVEYKAPTGQPYWYNTLTRQSTWTFPVQAVSPQSQQQEQPKEKKKKQIKKKIPGTHWLFVLTHDGYEFYYDRETKTSVWEMPKELEEPMKELERLEKEEKEQKEEESKKRKLEQEQKEEEETKKIKMEQEEKEEEEVNEEKKEEGKAEPTEMTEEDIMWQLEQMEEEPEEQTEEQPEEQPKEIKQEKVNEISEEERIRQFYELLKERNISPFAVYSTEYPKLMSDPRFELVPNNKQKTLFNKYCHELGEKLKNEQRNKKKPEEEFRELLESKVTEKMYFDDFRRKCKDDPRFKVIPSTREREALFKDYVKHHLSKKKKDPVGGYMMLLRETKEIRPGIRWRDAKKILEKDERYHAIESKLEREDLFRDYLETLQ</sequence>
<evidence type="ECO:0000313" key="6">
    <source>
        <dbReference type="Proteomes" id="UP000242254"/>
    </source>
</evidence>
<dbReference type="SMART" id="SM00441">
    <property type="entry name" value="FF"/>
    <property type="match status" value="3"/>
</dbReference>
<gene>
    <name evidence="5" type="ORF">RHIMIDRAFT_284614</name>
</gene>
<dbReference type="PROSITE" id="PS01159">
    <property type="entry name" value="WW_DOMAIN_1"/>
    <property type="match status" value="1"/>
</dbReference>
<reference evidence="5 6" key="1">
    <citation type="journal article" date="2016" name="Proc. Natl. Acad. Sci. U.S.A.">
        <title>Lipid metabolic changes in an early divergent fungus govern the establishment of a mutualistic symbiosis with endobacteria.</title>
        <authorList>
            <person name="Lastovetsky O.A."/>
            <person name="Gaspar M.L."/>
            <person name="Mondo S.J."/>
            <person name="LaButti K.M."/>
            <person name="Sandor L."/>
            <person name="Grigoriev I.V."/>
            <person name="Henry S.A."/>
            <person name="Pawlowska T.E."/>
        </authorList>
    </citation>
    <scope>NUCLEOTIDE SEQUENCE [LARGE SCALE GENOMIC DNA]</scope>
    <source>
        <strain evidence="5 6">ATCC 52813</strain>
    </source>
</reference>
<feature type="compositionally biased region" description="Basic and acidic residues" evidence="2">
    <location>
        <begin position="158"/>
        <end position="168"/>
    </location>
</feature>
<dbReference type="EMBL" id="KZ303850">
    <property type="protein sequence ID" value="PHZ12334.1"/>
    <property type="molecule type" value="Genomic_DNA"/>
</dbReference>
<dbReference type="Proteomes" id="UP000242254">
    <property type="component" value="Unassembled WGS sequence"/>
</dbReference>
<dbReference type="InterPro" id="IPR001202">
    <property type="entry name" value="WW_dom"/>
</dbReference>
<dbReference type="InterPro" id="IPR045148">
    <property type="entry name" value="TCRG1-like"/>
</dbReference>
<dbReference type="GO" id="GO:0003712">
    <property type="term" value="F:transcription coregulator activity"/>
    <property type="evidence" value="ECO:0007669"/>
    <property type="project" value="TreeGrafter"/>
</dbReference>
<evidence type="ECO:0000256" key="1">
    <source>
        <dbReference type="ARBA" id="ARBA00022737"/>
    </source>
</evidence>
<protein>
    <recommendedName>
        <fullName evidence="7">WW domain-containing protein</fullName>
    </recommendedName>
</protein>
<evidence type="ECO:0000313" key="5">
    <source>
        <dbReference type="EMBL" id="PHZ12334.1"/>
    </source>
</evidence>
<evidence type="ECO:0008006" key="7">
    <source>
        <dbReference type="Google" id="ProtNLM"/>
    </source>
</evidence>
<dbReference type="InterPro" id="IPR036517">
    <property type="entry name" value="FF_domain_sf"/>
</dbReference>
<dbReference type="SUPFAM" id="SSF81698">
    <property type="entry name" value="FF domain"/>
    <property type="match status" value="3"/>
</dbReference>
<proteinExistence type="predicted"/>
<dbReference type="GeneID" id="35444187"/>
<dbReference type="Pfam" id="PF01846">
    <property type="entry name" value="FF"/>
    <property type="match status" value="3"/>
</dbReference>
<dbReference type="PANTHER" id="PTHR15377">
    <property type="entry name" value="TRANSCRIPTION ELONGATION REGULATOR 1"/>
    <property type="match status" value="1"/>
</dbReference>
<feature type="compositionally biased region" description="Acidic residues" evidence="2">
    <location>
        <begin position="170"/>
        <end position="196"/>
    </location>
</feature>
<feature type="region of interest" description="Disordered" evidence="2">
    <location>
        <begin position="112"/>
        <end position="209"/>
    </location>
</feature>
<dbReference type="PANTHER" id="PTHR15377:SF3">
    <property type="entry name" value="WW DOMAIN-CONTAINING PROTEIN"/>
    <property type="match status" value="1"/>
</dbReference>
<dbReference type="Gene3D" id="2.20.70.10">
    <property type="match status" value="2"/>
</dbReference>
<dbReference type="SUPFAM" id="SSF51045">
    <property type="entry name" value="WW domain"/>
    <property type="match status" value="2"/>
</dbReference>
<dbReference type="GO" id="GO:0005634">
    <property type="term" value="C:nucleus"/>
    <property type="evidence" value="ECO:0007669"/>
    <property type="project" value="TreeGrafter"/>
</dbReference>
<evidence type="ECO:0000259" key="4">
    <source>
        <dbReference type="PROSITE" id="PS51676"/>
    </source>
</evidence>
<dbReference type="Pfam" id="PF00397">
    <property type="entry name" value="WW"/>
    <property type="match status" value="1"/>
</dbReference>
<feature type="region of interest" description="Disordered" evidence="2">
    <location>
        <begin position="47"/>
        <end position="68"/>
    </location>
</feature>
<dbReference type="InterPro" id="IPR036020">
    <property type="entry name" value="WW_dom_sf"/>
</dbReference>
<dbReference type="CDD" id="cd00201">
    <property type="entry name" value="WW"/>
    <property type="match status" value="2"/>
</dbReference>
<feature type="domain" description="FF" evidence="4">
    <location>
        <begin position="210"/>
        <end position="265"/>
    </location>
</feature>
<dbReference type="PROSITE" id="PS50020">
    <property type="entry name" value="WW_DOMAIN_2"/>
    <property type="match status" value="2"/>
</dbReference>
<feature type="domain" description="FF" evidence="4">
    <location>
        <begin position="317"/>
        <end position="391"/>
    </location>
</feature>
<organism evidence="5 6">
    <name type="scientific">Rhizopus microsporus ATCC 52813</name>
    <dbReference type="NCBI Taxonomy" id="1340429"/>
    <lineage>
        <taxon>Eukaryota</taxon>
        <taxon>Fungi</taxon>
        <taxon>Fungi incertae sedis</taxon>
        <taxon>Mucoromycota</taxon>
        <taxon>Mucoromycotina</taxon>
        <taxon>Mucoromycetes</taxon>
        <taxon>Mucorales</taxon>
        <taxon>Mucorineae</taxon>
        <taxon>Rhizopodaceae</taxon>
        <taxon>Rhizopus</taxon>
    </lineage>
</organism>
<dbReference type="AlphaFoldDB" id="A0A2G4SUA3"/>
<dbReference type="GO" id="GO:0070063">
    <property type="term" value="F:RNA polymerase binding"/>
    <property type="evidence" value="ECO:0007669"/>
    <property type="project" value="InterPro"/>
</dbReference>
<dbReference type="InterPro" id="IPR002713">
    <property type="entry name" value="FF_domain"/>
</dbReference>
<feature type="compositionally biased region" description="Basic and acidic residues" evidence="2">
    <location>
        <begin position="112"/>
        <end position="148"/>
    </location>
</feature>
<feature type="domain" description="WW" evidence="3">
    <location>
        <begin position="14"/>
        <end position="47"/>
    </location>
</feature>
<accession>A0A2G4SUA3</accession>